<organism evidence="2 3">
    <name type="scientific">Myotis lucifugus</name>
    <name type="common">Little brown bat</name>
    <dbReference type="NCBI Taxonomy" id="59463"/>
    <lineage>
        <taxon>Eukaryota</taxon>
        <taxon>Metazoa</taxon>
        <taxon>Chordata</taxon>
        <taxon>Craniata</taxon>
        <taxon>Vertebrata</taxon>
        <taxon>Euteleostomi</taxon>
        <taxon>Mammalia</taxon>
        <taxon>Eutheria</taxon>
        <taxon>Laurasiatheria</taxon>
        <taxon>Chiroptera</taxon>
        <taxon>Yangochiroptera</taxon>
        <taxon>Vespertilionidae</taxon>
        <taxon>Myotis</taxon>
    </lineage>
</organism>
<reference evidence="2 3" key="1">
    <citation type="journal article" date="2011" name="Nature">
        <title>A high-resolution map of human evolutionary constraint using 29 mammals.</title>
        <authorList>
            <person name="Lindblad-Toh K."/>
            <person name="Garber M."/>
            <person name="Zuk O."/>
            <person name="Lin M.F."/>
            <person name="Parker B.J."/>
            <person name="Washietl S."/>
            <person name="Kheradpour P."/>
            <person name="Ernst J."/>
            <person name="Jordan G."/>
            <person name="Mauceli E."/>
            <person name="Ward L.D."/>
            <person name="Lowe C.B."/>
            <person name="Holloway A.K."/>
            <person name="Clamp M."/>
            <person name="Gnerre S."/>
            <person name="Alfoldi J."/>
            <person name="Beal K."/>
            <person name="Chang J."/>
            <person name="Clawson H."/>
            <person name="Cuff J."/>
            <person name="Di Palma F."/>
            <person name="Fitzgerald S."/>
            <person name="Flicek P."/>
            <person name="Guttman M."/>
            <person name="Hubisz M.J."/>
            <person name="Jaffe D.B."/>
            <person name="Jungreis I."/>
            <person name="Kent W.J."/>
            <person name="Kostka D."/>
            <person name="Lara M."/>
            <person name="Martins A.L."/>
            <person name="Massingham T."/>
            <person name="Moltke I."/>
            <person name="Raney B.J."/>
            <person name="Rasmussen M.D."/>
            <person name="Robinson J."/>
            <person name="Stark A."/>
            <person name="Vilella A.J."/>
            <person name="Wen J."/>
            <person name="Xie X."/>
            <person name="Zody M.C."/>
            <person name="Baldwin J."/>
            <person name="Bloom T."/>
            <person name="Chin C.W."/>
            <person name="Heiman D."/>
            <person name="Nicol R."/>
            <person name="Nusbaum C."/>
            <person name="Young S."/>
            <person name="Wilkinson J."/>
            <person name="Worley K.C."/>
            <person name="Kovar C.L."/>
            <person name="Muzny D.M."/>
            <person name="Gibbs R.A."/>
            <person name="Cree A."/>
            <person name="Dihn H.H."/>
            <person name="Fowler G."/>
            <person name="Jhangiani S."/>
            <person name="Joshi V."/>
            <person name="Lee S."/>
            <person name="Lewis L.R."/>
            <person name="Nazareth L.V."/>
            <person name="Okwuonu G."/>
            <person name="Santibanez J."/>
            <person name="Warren W.C."/>
            <person name="Mardis E.R."/>
            <person name="Weinstock G.M."/>
            <person name="Wilson R.K."/>
            <person name="Delehaunty K."/>
            <person name="Dooling D."/>
            <person name="Fronik C."/>
            <person name="Fulton L."/>
            <person name="Fulton B."/>
            <person name="Graves T."/>
            <person name="Minx P."/>
            <person name="Sodergren E."/>
            <person name="Birney E."/>
            <person name="Margulies E.H."/>
            <person name="Herrero J."/>
            <person name="Green E.D."/>
            <person name="Haussler D."/>
            <person name="Siepel A."/>
            <person name="Goldman N."/>
            <person name="Pollard K.S."/>
            <person name="Pedersen J.S."/>
            <person name="Lander E.S."/>
            <person name="Kellis M."/>
        </authorList>
    </citation>
    <scope>NUCLEOTIDE SEQUENCE [LARGE SCALE GENOMIC DNA]</scope>
</reference>
<dbReference type="STRING" id="59463.ENSMLUP00000021425"/>
<dbReference type="Gene3D" id="1.10.10.1210">
    <property type="entry name" value="MAGE homology domain, winged helix WH2 motif"/>
    <property type="match status" value="1"/>
</dbReference>
<dbReference type="Proteomes" id="UP000001074">
    <property type="component" value="Unassembled WGS sequence"/>
</dbReference>
<reference evidence="2" key="3">
    <citation type="submission" date="2025-09" db="UniProtKB">
        <authorList>
            <consortium name="Ensembl"/>
        </authorList>
    </citation>
    <scope>IDENTIFICATION</scope>
</reference>
<dbReference type="PANTHER" id="PTHR11736:SF66">
    <property type="entry name" value="MAGE-LIKE PROTEIN 2"/>
    <property type="match status" value="1"/>
</dbReference>
<dbReference type="FunFam" id="1.10.10.1210:FF:000001">
    <property type="entry name" value="melanoma-associated antigen D1"/>
    <property type="match status" value="1"/>
</dbReference>
<dbReference type="InterPro" id="IPR002190">
    <property type="entry name" value="MHD_dom"/>
</dbReference>
<keyword evidence="3" id="KW-1185">Reference proteome</keyword>
<proteinExistence type="predicted"/>
<name>G1QCJ2_MYOLU</name>
<sequence>IFIKGNCIREDLLYSFLEKLGLDVRAEHGLLGNVKKLITEEFVRQKYLEYREIPNTQPPEYEFLWGPRAFME</sequence>
<evidence type="ECO:0000313" key="2">
    <source>
        <dbReference type="Ensembl" id="ENSMLUP00000021425.1"/>
    </source>
</evidence>
<dbReference type="EMBL" id="AAPE02053907">
    <property type="status" value="NOT_ANNOTATED_CDS"/>
    <property type="molecule type" value="Genomic_DNA"/>
</dbReference>
<feature type="domain" description="MAGE" evidence="1">
    <location>
        <begin position="1"/>
        <end position="72"/>
    </location>
</feature>
<dbReference type="PROSITE" id="PS50838">
    <property type="entry name" value="MAGE"/>
    <property type="match status" value="1"/>
</dbReference>
<dbReference type="InParanoid" id="G1QCJ2"/>
<protein>
    <recommendedName>
        <fullName evidence="1">MAGE domain-containing protein</fullName>
    </recommendedName>
</protein>
<dbReference type="InterPro" id="IPR041899">
    <property type="entry name" value="MAGE_WH2"/>
</dbReference>
<evidence type="ECO:0000259" key="1">
    <source>
        <dbReference type="PROSITE" id="PS50838"/>
    </source>
</evidence>
<dbReference type="SMART" id="SM01373">
    <property type="entry name" value="MAGE"/>
    <property type="match status" value="1"/>
</dbReference>
<dbReference type="eggNOG" id="KOG4562">
    <property type="taxonomic scope" value="Eukaryota"/>
</dbReference>
<reference evidence="2" key="2">
    <citation type="submission" date="2025-08" db="UniProtKB">
        <authorList>
            <consortium name="Ensembl"/>
        </authorList>
    </citation>
    <scope>IDENTIFICATION</scope>
</reference>
<dbReference type="GO" id="GO:0000122">
    <property type="term" value="P:negative regulation of transcription by RNA polymerase II"/>
    <property type="evidence" value="ECO:0007669"/>
    <property type="project" value="TreeGrafter"/>
</dbReference>
<dbReference type="AlphaFoldDB" id="G1QCJ2"/>
<dbReference type="GeneTree" id="ENSGT00940000163006"/>
<dbReference type="Pfam" id="PF01454">
    <property type="entry name" value="MAGE"/>
    <property type="match status" value="1"/>
</dbReference>
<dbReference type="Ensembl" id="ENSMLUT00000022503.1">
    <property type="protein sequence ID" value="ENSMLUP00000021425.1"/>
    <property type="gene ID" value="ENSMLUG00000028169.1"/>
</dbReference>
<dbReference type="GO" id="GO:0005634">
    <property type="term" value="C:nucleus"/>
    <property type="evidence" value="ECO:0007669"/>
    <property type="project" value="TreeGrafter"/>
</dbReference>
<dbReference type="InterPro" id="IPR037445">
    <property type="entry name" value="MAGE"/>
</dbReference>
<accession>G1QCJ2</accession>
<dbReference type="PANTHER" id="PTHR11736">
    <property type="entry name" value="MELANOMA-ASSOCIATED ANTIGEN MAGE ANTIGEN"/>
    <property type="match status" value="1"/>
</dbReference>
<evidence type="ECO:0000313" key="3">
    <source>
        <dbReference type="Proteomes" id="UP000001074"/>
    </source>
</evidence>
<dbReference type="HOGENOM" id="CLU_2757060_0_0_1"/>